<sequence length="328" mass="34774">MPSFSLRPGAHALIGGLALAAGTAALAQAAYPSKPIRLIVPFAAGGTTDIIARVVADPLGRELGQPVVVDNKSGAGGTIGATEAMRAKPDGYTLSVATVSTTATNPAITPKFPYDPETDFVPIINIAATPNVIAVNPRFPGHDYKGFVEELKKSPGKYAYASTGTGSITHMLMELYKGMAGVQMTHIPYRGAGPALNDVVAGQVNMNLDNLPSSLPFIRDGRLIPIVVAAPQRLAVLPNVPTFKEVGLEPVNRMAYYGIVGPKGTPREVVDRINAALKKVLAEPAVKKRIDDTGSLVIANTPEQFAEQIRNEFAIYKDVVRKQKLTLE</sequence>
<dbReference type="OMA" id="CRPNDLP"/>
<dbReference type="PANTHER" id="PTHR42928:SF5">
    <property type="entry name" value="BLR1237 PROTEIN"/>
    <property type="match status" value="1"/>
</dbReference>
<dbReference type="RefSeq" id="WP_013519861.1">
    <property type="nucleotide sequence ID" value="NZ_CP051298.1"/>
</dbReference>
<dbReference type="Gene3D" id="3.40.190.10">
    <property type="entry name" value="Periplasmic binding protein-like II"/>
    <property type="match status" value="1"/>
</dbReference>
<organism evidence="2 3">
    <name type="scientific">Alicycliphilus denitrificans</name>
    <dbReference type="NCBI Taxonomy" id="179636"/>
    <lineage>
        <taxon>Bacteria</taxon>
        <taxon>Pseudomonadati</taxon>
        <taxon>Pseudomonadota</taxon>
        <taxon>Betaproteobacteria</taxon>
        <taxon>Burkholderiales</taxon>
        <taxon>Comamonadaceae</taxon>
        <taxon>Alicycliphilus</taxon>
    </lineage>
</organism>
<dbReference type="InterPro" id="IPR005064">
    <property type="entry name" value="BUG"/>
</dbReference>
<evidence type="ECO:0000313" key="2">
    <source>
        <dbReference type="EMBL" id="QKD44897.1"/>
    </source>
</evidence>
<evidence type="ECO:0000313" key="3">
    <source>
        <dbReference type="Proteomes" id="UP000500755"/>
    </source>
</evidence>
<dbReference type="Gene3D" id="3.40.190.150">
    <property type="entry name" value="Bordetella uptake gene, domain 1"/>
    <property type="match status" value="1"/>
</dbReference>
<dbReference type="SUPFAM" id="SSF53850">
    <property type="entry name" value="Periplasmic binding protein-like II"/>
    <property type="match status" value="1"/>
</dbReference>
<dbReference type="InterPro" id="IPR042100">
    <property type="entry name" value="Bug_dom1"/>
</dbReference>
<dbReference type="EMBL" id="CP051298">
    <property type="protein sequence ID" value="QKD44897.1"/>
    <property type="molecule type" value="Genomic_DNA"/>
</dbReference>
<dbReference type="PANTHER" id="PTHR42928">
    <property type="entry name" value="TRICARBOXYLATE-BINDING PROTEIN"/>
    <property type="match status" value="1"/>
</dbReference>
<accession>A0A858ZVX4</accession>
<dbReference type="CDD" id="cd13577">
    <property type="entry name" value="PBP2_BugE_Glu"/>
    <property type="match status" value="1"/>
</dbReference>
<reference evidence="2 3" key="1">
    <citation type="submission" date="2020-05" db="EMBL/GenBank/DDBJ databases">
        <title>Complete genome sequence of Alicycliphilus denitrificans DP3.</title>
        <authorList>
            <person name="Chen X."/>
        </authorList>
    </citation>
    <scope>NUCLEOTIDE SEQUENCE [LARGE SCALE GENOMIC DNA]</scope>
    <source>
        <strain evidence="2 3">DP3</strain>
    </source>
</reference>
<dbReference type="AlphaFoldDB" id="A0A858ZVX4"/>
<dbReference type="PIRSF" id="PIRSF017082">
    <property type="entry name" value="YflP"/>
    <property type="match status" value="1"/>
</dbReference>
<dbReference type="Pfam" id="PF03401">
    <property type="entry name" value="TctC"/>
    <property type="match status" value="1"/>
</dbReference>
<proteinExistence type="inferred from homology"/>
<protein>
    <submittedName>
        <fullName evidence="2">Tripartite tricarboxylate transporter substrate binding protein BugE</fullName>
    </submittedName>
</protein>
<dbReference type="Proteomes" id="UP000500755">
    <property type="component" value="Chromosome"/>
</dbReference>
<name>A0A858ZVX4_9BURK</name>
<comment type="similarity">
    <text evidence="1">Belongs to the UPF0065 (bug) family.</text>
</comment>
<evidence type="ECO:0000256" key="1">
    <source>
        <dbReference type="ARBA" id="ARBA00006987"/>
    </source>
</evidence>
<gene>
    <name evidence="2" type="ORF">HF896_15340</name>
</gene>